<evidence type="ECO:0000313" key="2">
    <source>
        <dbReference type="EMBL" id="EEW93779.1"/>
    </source>
</evidence>
<feature type="transmembrane region" description="Helical" evidence="1">
    <location>
        <begin position="215"/>
        <end position="231"/>
    </location>
</feature>
<dbReference type="OrthoDB" id="9781069at2"/>
<feature type="transmembrane region" description="Helical" evidence="1">
    <location>
        <begin position="180"/>
        <end position="208"/>
    </location>
</feature>
<reference evidence="2" key="1">
    <citation type="submission" date="2009-09" db="EMBL/GenBank/DDBJ databases">
        <authorList>
            <consortium name="The Broad Institute Genome Sequencing Platform"/>
            <person name="Ward D."/>
            <person name="Feldgarden M."/>
            <person name="Earl A."/>
            <person name="Young S.K."/>
            <person name="Zeng Q."/>
            <person name="Koehrsen M."/>
            <person name="Alvarado L."/>
            <person name="Berlin A."/>
            <person name="Bochicchio J."/>
            <person name="Borenstein D."/>
            <person name="Chapman S.B."/>
            <person name="Chen Z."/>
            <person name="Engels R."/>
            <person name="Freedman E."/>
            <person name="Gellesch M."/>
            <person name="Goldberg J."/>
            <person name="Griggs A."/>
            <person name="Gujja S."/>
            <person name="Heilman E."/>
            <person name="Heiman D."/>
            <person name="Hepburn T."/>
            <person name="Howarth C."/>
            <person name="Jen D."/>
            <person name="Larson L."/>
            <person name="Lewis B."/>
            <person name="Mehta T."/>
            <person name="Park D."/>
            <person name="Pearson M."/>
            <person name="Roberts A."/>
            <person name="Saif S."/>
            <person name="Shea T."/>
            <person name="Shenoy N."/>
            <person name="Sisk P."/>
            <person name="Stolte C."/>
            <person name="Sykes S."/>
            <person name="Thomson T."/>
            <person name="Walk T."/>
            <person name="White J."/>
            <person name="Yandava C."/>
            <person name="Sibley C.D."/>
            <person name="Field T.R."/>
            <person name="Grinwis M."/>
            <person name="Eshaghurshan C.S."/>
            <person name="Surette M.G."/>
            <person name="Haas B."/>
            <person name="Nusbaum C."/>
            <person name="Birren B."/>
        </authorList>
    </citation>
    <scope>NUCLEOTIDE SEQUENCE [LARGE SCALE GENOMIC DNA]</scope>
    <source>
        <strain evidence="2">ATCC 700633</strain>
    </source>
</reference>
<accession>D0BL26</accession>
<proteinExistence type="predicted"/>
<dbReference type="STRING" id="626369.HMPREF0446_00661"/>
<dbReference type="RefSeq" id="WP_006702935.1">
    <property type="nucleotide sequence ID" value="NZ_KI391971.1"/>
</dbReference>
<feature type="transmembrane region" description="Helical" evidence="1">
    <location>
        <begin position="68"/>
        <end position="89"/>
    </location>
</feature>
<comment type="caution">
    <text evidence="2">The sequence shown here is derived from an EMBL/GenBank/DDBJ whole genome shotgun (WGS) entry which is preliminary data.</text>
</comment>
<evidence type="ECO:0000256" key="1">
    <source>
        <dbReference type="SAM" id="Phobius"/>
    </source>
</evidence>
<keyword evidence="1" id="KW-0472">Membrane</keyword>
<keyword evidence="1" id="KW-1133">Transmembrane helix</keyword>
<keyword evidence="1" id="KW-0812">Transmembrane</keyword>
<name>D0BL26_9LACT</name>
<dbReference type="AlphaFoldDB" id="D0BL26"/>
<dbReference type="HOGENOM" id="CLU_1041164_0_0_9"/>
<feature type="transmembrane region" description="Helical" evidence="1">
    <location>
        <begin position="142"/>
        <end position="160"/>
    </location>
</feature>
<sequence>MKLFKQQTKLVYATTFFLIIISIIESLFNFKLLPYLRIVDRIVFTMLLVFFADSFYSSNNKKKFMLHLFIMSVVMPIVILINQKFFSLLTWFGFNDMGATFFRTFEWLIYKNIFTTLFIIGLLNYGWDFLVDAYKHKSASSLFKGIGMILTPILITIPLFEIGMTFGHERALPRMLEDIASFIFIITPSLLTVGGGAAIVLLGWLFYIFREKRKIQALILLIFSILIFLLYPSRFDWMRVFTIIPLYYYNCMKLNQEGRMEEHDATV</sequence>
<feature type="transmembrane region" description="Helical" evidence="1">
    <location>
        <begin position="38"/>
        <end position="56"/>
    </location>
</feature>
<organism evidence="2 3">
    <name type="scientific">Granulicatella elegans ATCC 700633</name>
    <dbReference type="NCBI Taxonomy" id="626369"/>
    <lineage>
        <taxon>Bacteria</taxon>
        <taxon>Bacillati</taxon>
        <taxon>Bacillota</taxon>
        <taxon>Bacilli</taxon>
        <taxon>Lactobacillales</taxon>
        <taxon>Carnobacteriaceae</taxon>
        <taxon>Granulicatella</taxon>
    </lineage>
</organism>
<keyword evidence="3" id="KW-1185">Reference proteome</keyword>
<evidence type="ECO:0000313" key="3">
    <source>
        <dbReference type="Proteomes" id="UP000002939"/>
    </source>
</evidence>
<protein>
    <submittedName>
        <fullName evidence="2">Uncharacterized protein</fullName>
    </submittedName>
</protein>
<feature type="transmembrane region" description="Helical" evidence="1">
    <location>
        <begin position="12"/>
        <end position="32"/>
    </location>
</feature>
<dbReference type="EMBL" id="ACRF02000013">
    <property type="protein sequence ID" value="EEW93779.1"/>
    <property type="molecule type" value="Genomic_DNA"/>
</dbReference>
<reference evidence="2" key="2">
    <citation type="submission" date="2011-10" db="EMBL/GenBank/DDBJ databases">
        <title>The Genome Sequence of Granulicatella elegans ATCC 700633.</title>
        <authorList>
            <consortium name="The Broad Institute Genome Sequencing Platform"/>
            <consortium name="The Broad Institute Genome Sequencing Center for Infectious Disease"/>
            <person name="Earl A."/>
            <person name="Ward D."/>
            <person name="Feldgarden M."/>
            <person name="Gevers D."/>
            <person name="Sibley C.D."/>
            <person name="Field T.R."/>
            <person name="Grinwis M."/>
            <person name="Eshaghurshan C.S."/>
            <person name="Surette M.G."/>
            <person name="Young S.K."/>
            <person name="Zeng Q."/>
            <person name="Gargeya S."/>
            <person name="Fitzgerald M."/>
            <person name="Haas B."/>
            <person name="Abouelleil A."/>
            <person name="Alvarado L."/>
            <person name="Arachchi H.M."/>
            <person name="Berlin A."/>
            <person name="Brown A."/>
            <person name="Chapman S.B."/>
            <person name="Chen Z."/>
            <person name="Dunbar C."/>
            <person name="Freedman E."/>
            <person name="Gearin G."/>
            <person name="Goldberg J."/>
            <person name="Griggs A."/>
            <person name="Gujja S."/>
            <person name="Heiman D."/>
            <person name="Howarth C."/>
            <person name="Larson L."/>
            <person name="Lui A."/>
            <person name="MacDonald P.J.P."/>
            <person name="Montmayeur A."/>
            <person name="Murphy C."/>
            <person name="Neiman D."/>
            <person name="Pearson M."/>
            <person name="Priest M."/>
            <person name="Roberts A."/>
            <person name="Saif S."/>
            <person name="Shea T."/>
            <person name="Shenoy N."/>
            <person name="Sisk P."/>
            <person name="Stolte C."/>
            <person name="Sykes S."/>
            <person name="Wortman J."/>
            <person name="Nusbaum C."/>
            <person name="Birren B."/>
        </authorList>
    </citation>
    <scope>NUCLEOTIDE SEQUENCE [LARGE SCALE GENOMIC DNA]</scope>
    <source>
        <strain evidence="2">ATCC 700633</strain>
    </source>
</reference>
<gene>
    <name evidence="2" type="ORF">HMPREF0446_00661</name>
</gene>
<dbReference type="Proteomes" id="UP000002939">
    <property type="component" value="Unassembled WGS sequence"/>
</dbReference>
<feature type="transmembrane region" description="Helical" evidence="1">
    <location>
        <begin position="109"/>
        <end position="130"/>
    </location>
</feature>